<dbReference type="VEuPathDB" id="AmoebaDB:EHI5A_202310"/>
<evidence type="ECO:0000313" key="7">
    <source>
        <dbReference type="EMBL" id="GAT93243.1"/>
    </source>
</evidence>
<dbReference type="InterPro" id="IPR042099">
    <property type="entry name" value="ANL_N_sf"/>
</dbReference>
<protein>
    <submittedName>
        <fullName evidence="7">Long-chain-fatty-acid--coa ligase putative</fullName>
    </submittedName>
</protein>
<dbReference type="Proteomes" id="UP000078387">
    <property type="component" value="Unassembled WGS sequence"/>
</dbReference>
<dbReference type="VEuPathDB" id="AmoebaDB:EHI8A_182570"/>
<reference evidence="7 8" key="1">
    <citation type="submission" date="2016-05" db="EMBL/GenBank/DDBJ databases">
        <title>First whole genome sequencing of Entamoeba histolytica HM1:IMSS-clone-6.</title>
        <authorList>
            <person name="Mukherjee Avik.K."/>
            <person name="Izumyama S."/>
            <person name="Nakada-Tsukui K."/>
            <person name="Nozaki T."/>
        </authorList>
    </citation>
    <scope>NUCLEOTIDE SEQUENCE [LARGE SCALE GENOMIC DNA]</scope>
    <source>
        <strain evidence="7 8">HM1:IMSS clone 6</strain>
    </source>
</reference>
<dbReference type="VEuPathDB" id="AmoebaDB:EHI_127210"/>
<evidence type="ECO:0000259" key="6">
    <source>
        <dbReference type="Pfam" id="PF00501"/>
    </source>
</evidence>
<keyword evidence="4" id="KW-0067">ATP-binding</keyword>
<dbReference type="GO" id="GO:0005524">
    <property type="term" value="F:ATP binding"/>
    <property type="evidence" value="ECO:0007669"/>
    <property type="project" value="UniProtKB-KW"/>
</dbReference>
<evidence type="ECO:0000256" key="4">
    <source>
        <dbReference type="ARBA" id="ARBA00022840"/>
    </source>
</evidence>
<dbReference type="EMBL" id="BDEQ01000001">
    <property type="protein sequence ID" value="GAT93243.1"/>
    <property type="molecule type" value="Genomic_DNA"/>
</dbReference>
<evidence type="ECO:0000256" key="1">
    <source>
        <dbReference type="ARBA" id="ARBA00006432"/>
    </source>
</evidence>
<dbReference type="Gene3D" id="3.40.50.12780">
    <property type="entry name" value="N-terminal domain of ligase-like"/>
    <property type="match status" value="1"/>
</dbReference>
<name>A0A5K1UDS4_ENTHI</name>
<dbReference type="SUPFAM" id="SSF56801">
    <property type="entry name" value="Acetyl-CoA synthetase-like"/>
    <property type="match status" value="1"/>
</dbReference>
<proteinExistence type="inferred from homology"/>
<organism evidence="7 8">
    <name type="scientific">Entamoeba histolytica</name>
    <dbReference type="NCBI Taxonomy" id="5759"/>
    <lineage>
        <taxon>Eukaryota</taxon>
        <taxon>Amoebozoa</taxon>
        <taxon>Evosea</taxon>
        <taxon>Archamoebae</taxon>
        <taxon>Mastigamoebida</taxon>
        <taxon>Entamoebidae</taxon>
        <taxon>Entamoeba</taxon>
    </lineage>
</organism>
<dbReference type="Pfam" id="PF23562">
    <property type="entry name" value="AMP-binding_C_3"/>
    <property type="match status" value="1"/>
</dbReference>
<dbReference type="Pfam" id="PF00501">
    <property type="entry name" value="AMP-binding"/>
    <property type="match status" value="1"/>
</dbReference>
<dbReference type="PANTHER" id="PTHR43272:SF83">
    <property type="entry name" value="ACYL-COA SYNTHETASE LONG-CHAIN, ISOFORM J"/>
    <property type="match status" value="1"/>
</dbReference>
<dbReference type="GO" id="GO:0005811">
    <property type="term" value="C:lipid droplet"/>
    <property type="evidence" value="ECO:0007669"/>
    <property type="project" value="TreeGrafter"/>
</dbReference>
<dbReference type="VEuPathDB" id="AmoebaDB:KM1_251830"/>
<keyword evidence="2 7" id="KW-0436">Ligase</keyword>
<dbReference type="GO" id="GO:0005783">
    <property type="term" value="C:endoplasmic reticulum"/>
    <property type="evidence" value="ECO:0007669"/>
    <property type="project" value="TreeGrafter"/>
</dbReference>
<evidence type="ECO:0000256" key="2">
    <source>
        <dbReference type="ARBA" id="ARBA00022598"/>
    </source>
</evidence>
<dbReference type="VEuPathDB" id="AmoebaDB:EHI7A_161140"/>
<evidence type="ECO:0000313" key="8">
    <source>
        <dbReference type="Proteomes" id="UP000078387"/>
    </source>
</evidence>
<feature type="compositionally biased region" description="Basic and acidic residues" evidence="5">
    <location>
        <begin position="26"/>
        <end position="36"/>
    </location>
</feature>
<gene>
    <name evidence="7" type="ORF">CL6EHI_127210</name>
</gene>
<dbReference type="GO" id="GO:0005886">
    <property type="term" value="C:plasma membrane"/>
    <property type="evidence" value="ECO:0007669"/>
    <property type="project" value="TreeGrafter"/>
</dbReference>
<dbReference type="OMA" id="RYIACHH"/>
<dbReference type="InterPro" id="IPR000873">
    <property type="entry name" value="AMP-dep_synth/lig_dom"/>
</dbReference>
<dbReference type="GO" id="GO:0035336">
    <property type="term" value="P:long-chain fatty-acyl-CoA metabolic process"/>
    <property type="evidence" value="ECO:0007669"/>
    <property type="project" value="TreeGrafter"/>
</dbReference>
<comment type="caution">
    <text evidence="7">The sequence shown here is derived from an EMBL/GenBank/DDBJ whole genome shotgun (WGS) entry which is preliminary data.</text>
</comment>
<dbReference type="GO" id="GO:0004467">
    <property type="term" value="F:long-chain fatty acid-CoA ligase activity"/>
    <property type="evidence" value="ECO:0007669"/>
    <property type="project" value="TreeGrafter"/>
</dbReference>
<feature type="region of interest" description="Disordered" evidence="5">
    <location>
        <begin position="1"/>
        <end position="55"/>
    </location>
</feature>
<sequence>MSFIQTTSNEEEPKFIETEETETSDELSKSVKKEEGIVGEPPTQIESEGTKESEKDNKVITPFKGINKIDLTRLQKYDGAYEDGRSTIQQLYNGLTSLDGMMYYQENEAQPRISFKKFSNEIKIMSRAYVELKSKGCGVLFITNNSWKSYAMGIGCVLAGMYQIYINPKTPINKIADIIKQSNVVQIVTDSNYKDIVIEVIRSNKIQSVLIDGISTDNEFISYDHFKSSGQRINDSIIASIEKETHPTDIVEIVFVEGNKGIHGVIWTNGNIISECNAIKNSFQLNNSIRYVACHHQSYYLERIFSLYLPMLFGYQIYIPSKSVYQQTLKHFVEIAKKFKPTLVFGVPRFYEKLLFRAKEIRGNSMIIKKMKQVGVKGIINKESNVSKPVGFGISKKLLFDKVKSQLGLVTTKYFLCSGLIETETIKEIMGNGIEVFCGLSFAETTGFCCLNREKNLQIETVGRPLKGTNILFKGRSKLVIGGALVAGGYSDGEIGEYGFDTKFKAKVCKIKDSSSAFVKLIEENSSFIYTSNGEQVPFKLIEEQLRTIPVVKNAIVIGNNKPYISCILSIFYEKVKEELKEKCPTETQINKDKYFGTYLRQQIDQINKNFSKSLQIKKFGVVLEGTDQGMWLNEIKTIKERNEALKNFNEFITKLYTTKITESKSKTNEKEKESQK</sequence>
<evidence type="ECO:0000256" key="3">
    <source>
        <dbReference type="ARBA" id="ARBA00022741"/>
    </source>
</evidence>
<evidence type="ECO:0000256" key="5">
    <source>
        <dbReference type="SAM" id="MobiDB-lite"/>
    </source>
</evidence>
<dbReference type="AlphaFoldDB" id="A0A5K1UDS4"/>
<keyword evidence="3" id="KW-0547">Nucleotide-binding</keyword>
<dbReference type="PANTHER" id="PTHR43272">
    <property type="entry name" value="LONG-CHAIN-FATTY-ACID--COA LIGASE"/>
    <property type="match status" value="1"/>
</dbReference>
<comment type="similarity">
    <text evidence="1">Belongs to the ATP-dependent AMP-binding enzyme family.</text>
</comment>
<accession>A0A5K1UDS4</accession>
<feature type="domain" description="AMP-dependent synthetase/ligase" evidence="6">
    <location>
        <begin position="135"/>
        <end position="472"/>
    </location>
</feature>